<dbReference type="PANTHER" id="PTHR10272:SF0">
    <property type="entry name" value="PLATELET-ACTIVATING FACTOR ACETYLHYDROLASE"/>
    <property type="match status" value="1"/>
</dbReference>
<organism evidence="4 5">
    <name type="scientific">Hymenobacter cyanobacteriorum</name>
    <dbReference type="NCBI Taxonomy" id="2926463"/>
    <lineage>
        <taxon>Bacteria</taxon>
        <taxon>Pseudomonadati</taxon>
        <taxon>Bacteroidota</taxon>
        <taxon>Cytophagia</taxon>
        <taxon>Cytophagales</taxon>
        <taxon>Hymenobacteraceae</taxon>
        <taxon>Hymenobacter</taxon>
    </lineage>
</organism>
<accession>A0A9X2AG85</accession>
<keyword evidence="1" id="KW-0378">Hydrolase</keyword>
<protein>
    <recommendedName>
        <fullName evidence="6">Alpha/beta hydrolase</fullName>
    </recommendedName>
</protein>
<dbReference type="Proteomes" id="UP001139193">
    <property type="component" value="Unassembled WGS sequence"/>
</dbReference>
<evidence type="ECO:0000313" key="4">
    <source>
        <dbReference type="EMBL" id="MCI1188991.1"/>
    </source>
</evidence>
<dbReference type="RefSeq" id="WP_241937214.1">
    <property type="nucleotide sequence ID" value="NZ_JALBGC010000004.1"/>
</dbReference>
<name>A0A9X2AG85_9BACT</name>
<sequence length="295" mass="32006">MSDFVGCRTLGIADAALNLTFPLLVLYPTGMPGRPESIGPYMLDVALDAPIAPSPFPLVLISHGTGGTPLTHRLLAHFLARHGFVVGLVRHHANHRDDNSWHNTPDNLVARPRHLSLAIDSLLAEFGAALRPDWVAVIGHSLGGYTALALAGGQPGSLPHEHADGTPQPIPVVPDARVRALVLLAPATVWYRAAEALRNVRVPILLMMGEKDEWTPNFHAQIVLTGVADRDQVTHRVVENAGHYSFFSPFPPERTGPAFPPSQDPPGFDRARFQTEMQVEILAFLRQQLPLPVAG</sequence>
<dbReference type="GO" id="GO:0016042">
    <property type="term" value="P:lipid catabolic process"/>
    <property type="evidence" value="ECO:0007669"/>
    <property type="project" value="UniProtKB-KW"/>
</dbReference>
<evidence type="ECO:0008006" key="6">
    <source>
        <dbReference type="Google" id="ProtNLM"/>
    </source>
</evidence>
<dbReference type="Gene3D" id="3.40.50.1820">
    <property type="entry name" value="alpha/beta hydrolase"/>
    <property type="match status" value="1"/>
</dbReference>
<evidence type="ECO:0000256" key="3">
    <source>
        <dbReference type="ARBA" id="ARBA00023098"/>
    </source>
</evidence>
<dbReference type="InterPro" id="IPR029058">
    <property type="entry name" value="AB_hydrolase_fold"/>
</dbReference>
<keyword evidence="3" id="KW-0443">Lipid metabolism</keyword>
<keyword evidence="2" id="KW-0442">Lipid degradation</keyword>
<dbReference type="PANTHER" id="PTHR10272">
    <property type="entry name" value="PLATELET-ACTIVATING FACTOR ACETYLHYDROLASE"/>
    <property type="match status" value="1"/>
</dbReference>
<dbReference type="AlphaFoldDB" id="A0A9X2AG85"/>
<gene>
    <name evidence="4" type="ORF">MON38_16330</name>
</gene>
<dbReference type="GO" id="GO:0003847">
    <property type="term" value="F:1-alkyl-2-acetylglycerophosphocholine esterase activity"/>
    <property type="evidence" value="ECO:0007669"/>
    <property type="project" value="TreeGrafter"/>
</dbReference>
<reference evidence="4" key="1">
    <citation type="submission" date="2022-03" db="EMBL/GenBank/DDBJ databases">
        <title>Bacterial whole genome sequence for Hymenobacter sp. DH14.</title>
        <authorList>
            <person name="Le V."/>
        </authorList>
    </citation>
    <scope>NUCLEOTIDE SEQUENCE</scope>
    <source>
        <strain evidence="4">DH14</strain>
    </source>
</reference>
<evidence type="ECO:0000256" key="1">
    <source>
        <dbReference type="ARBA" id="ARBA00022801"/>
    </source>
</evidence>
<evidence type="ECO:0000313" key="5">
    <source>
        <dbReference type="Proteomes" id="UP001139193"/>
    </source>
</evidence>
<dbReference type="PIRSF" id="PIRSF031982">
    <property type="entry name" value="UCP031982_abhydr"/>
    <property type="match status" value="1"/>
</dbReference>
<keyword evidence="5" id="KW-1185">Reference proteome</keyword>
<dbReference type="SUPFAM" id="SSF53474">
    <property type="entry name" value="alpha/beta-Hydrolases"/>
    <property type="match status" value="1"/>
</dbReference>
<proteinExistence type="predicted"/>
<comment type="caution">
    <text evidence="4">The sequence shown here is derived from an EMBL/GenBank/DDBJ whole genome shotgun (WGS) entry which is preliminary data.</text>
</comment>
<dbReference type="EMBL" id="JALBGC010000004">
    <property type="protein sequence ID" value="MCI1188991.1"/>
    <property type="molecule type" value="Genomic_DNA"/>
</dbReference>
<dbReference type="InterPro" id="IPR016986">
    <property type="entry name" value="UCP031982_abhydr"/>
</dbReference>
<evidence type="ECO:0000256" key="2">
    <source>
        <dbReference type="ARBA" id="ARBA00022963"/>
    </source>
</evidence>